<feature type="transmembrane region" description="Helical" evidence="1">
    <location>
        <begin position="29"/>
        <end position="47"/>
    </location>
</feature>
<sequence length="193" mass="21780">MKITNNLILAITFLPMVLGFYFSFSDLQLSVFCFALFGFMVFFHQLCKHSTSMAESTELMKMLVKTHYLSASWAVLSASLLLVVEWAELLVVALFVSCLLMFMHLSWTYVKSKININYMQLIARVYQTKPTLLVILALILVVCITRLVVLVLDSAATLEPIDVLSMPVELVFIYCIHNALLEAALASEQIKEA</sequence>
<proteinExistence type="predicted"/>
<reference evidence="3" key="2">
    <citation type="submission" date="2019-06" db="EMBL/GenBank/DDBJ databases">
        <title>Co-occurence of chitin degradation, pigmentation and bioactivity in marine Pseudoalteromonas.</title>
        <authorList>
            <person name="Sonnenschein E.C."/>
            <person name="Bech P.K."/>
        </authorList>
    </citation>
    <scope>NUCLEOTIDE SEQUENCE [LARGE SCALE GENOMIC DNA]</scope>
    <source>
        <strain evidence="3">S1189</strain>
    </source>
</reference>
<feature type="transmembrane region" description="Helical" evidence="1">
    <location>
        <begin position="90"/>
        <end position="110"/>
    </location>
</feature>
<name>A0A5S3YY29_9GAMM</name>
<feature type="transmembrane region" description="Helical" evidence="1">
    <location>
        <begin position="131"/>
        <end position="152"/>
    </location>
</feature>
<evidence type="ECO:0000256" key="1">
    <source>
        <dbReference type="SAM" id="Phobius"/>
    </source>
</evidence>
<feature type="transmembrane region" description="Helical" evidence="1">
    <location>
        <begin position="68"/>
        <end position="84"/>
    </location>
</feature>
<dbReference type="AlphaFoldDB" id="A0A5S3YY29"/>
<keyword evidence="1" id="KW-1133">Transmembrane helix</keyword>
<evidence type="ECO:0000313" key="2">
    <source>
        <dbReference type="EMBL" id="TMP83606.1"/>
    </source>
</evidence>
<protein>
    <submittedName>
        <fullName evidence="2">Uncharacterized protein</fullName>
    </submittedName>
</protein>
<gene>
    <name evidence="2" type="ORF">CWB73_01950</name>
</gene>
<organism evidence="2 3">
    <name type="scientific">Pseudoalteromonas phenolica</name>
    <dbReference type="NCBI Taxonomy" id="161398"/>
    <lineage>
        <taxon>Bacteria</taxon>
        <taxon>Pseudomonadati</taxon>
        <taxon>Pseudomonadota</taxon>
        <taxon>Gammaproteobacteria</taxon>
        <taxon>Alteromonadales</taxon>
        <taxon>Pseudoalteromonadaceae</taxon>
        <taxon>Pseudoalteromonas</taxon>
    </lineage>
</organism>
<reference evidence="2 3" key="1">
    <citation type="submission" date="2017-12" db="EMBL/GenBank/DDBJ databases">
        <authorList>
            <person name="Paulsen S."/>
            <person name="Gram L.K."/>
        </authorList>
    </citation>
    <scope>NUCLEOTIDE SEQUENCE [LARGE SCALE GENOMIC DNA]</scope>
    <source>
        <strain evidence="2 3">S1189</strain>
    </source>
</reference>
<keyword evidence="1" id="KW-0812">Transmembrane</keyword>
<dbReference type="OrthoDB" id="9792573at2"/>
<dbReference type="EMBL" id="PNCM01000006">
    <property type="protein sequence ID" value="TMP83606.1"/>
    <property type="molecule type" value="Genomic_DNA"/>
</dbReference>
<accession>A0A5S3YY29</accession>
<dbReference type="RefSeq" id="WP_138566191.1">
    <property type="nucleotide sequence ID" value="NZ_PNCM01000006.1"/>
</dbReference>
<keyword evidence="1" id="KW-0472">Membrane</keyword>
<comment type="caution">
    <text evidence="2">The sequence shown here is derived from an EMBL/GenBank/DDBJ whole genome shotgun (WGS) entry which is preliminary data.</text>
</comment>
<evidence type="ECO:0000313" key="3">
    <source>
        <dbReference type="Proteomes" id="UP000307362"/>
    </source>
</evidence>
<dbReference type="Proteomes" id="UP000307362">
    <property type="component" value="Unassembled WGS sequence"/>
</dbReference>